<reference evidence="3" key="2">
    <citation type="submission" date="2021-05" db="EMBL/GenBank/DDBJ databases">
        <title>Complete genome sequence of Pseudomonas seleniipraecipitans strain D1-6.</title>
        <authorList>
            <person name="Lafi F."/>
            <person name="Eida A."/>
            <person name="Alam I."/>
            <person name="Hert H."/>
            <person name="Saad M."/>
        </authorList>
    </citation>
    <scope>NUCLEOTIDE SEQUENCE</scope>
    <source>
        <strain evidence="3">D1-6</strain>
    </source>
</reference>
<dbReference type="RefSeq" id="WP_070881006.1">
    <property type="nucleotide sequence ID" value="NZ_CP076114.1"/>
</dbReference>
<dbReference type="Proteomes" id="UP000887421">
    <property type="component" value="Chromosome"/>
</dbReference>
<dbReference type="EMBL" id="FNBM01000005">
    <property type="protein sequence ID" value="SDF86226.1"/>
    <property type="molecule type" value="Genomic_DNA"/>
</dbReference>
<dbReference type="STRING" id="640205.SAMN05216381_2568"/>
<sequence>MSRSPVLRRTLWLGLLLPLWVGATEMYRYTNAQGVTVIDRQGVPSEFIAKGYEVLNDQGRVVRVVPPAPTPEELQKLLADRERAKSDAQLLRLYSSPEDVDRARARKLAELDGLIGVATGNLQAARLQQANLQKQAADQERAGRQVPEQLLGQIVSQRDEQVRLKQQIERHQAMRKKAESSFAADRSRIGELLGQGR</sequence>
<keyword evidence="5" id="KW-1185">Reference proteome</keyword>
<organism evidence="2 4">
    <name type="scientific">Phytopseudomonas seleniipraecipitans</name>
    <dbReference type="NCBI Taxonomy" id="640205"/>
    <lineage>
        <taxon>Bacteria</taxon>
        <taxon>Pseudomonadati</taxon>
        <taxon>Pseudomonadota</taxon>
        <taxon>Gammaproteobacteria</taxon>
        <taxon>Pseudomonadales</taxon>
        <taxon>Pseudomonadaceae</taxon>
        <taxon>Phytopseudomonas</taxon>
    </lineage>
</organism>
<feature type="region of interest" description="Disordered" evidence="1">
    <location>
        <begin position="170"/>
        <end position="197"/>
    </location>
</feature>
<evidence type="ECO:0000256" key="1">
    <source>
        <dbReference type="SAM" id="MobiDB-lite"/>
    </source>
</evidence>
<dbReference type="AlphaFoldDB" id="A0A1G7PIV0"/>
<dbReference type="Proteomes" id="UP000243378">
    <property type="component" value="Unassembled WGS sequence"/>
</dbReference>
<dbReference type="OrthoDB" id="6080407at2"/>
<evidence type="ECO:0000313" key="5">
    <source>
        <dbReference type="Proteomes" id="UP000887421"/>
    </source>
</evidence>
<dbReference type="EMBL" id="CP076114">
    <property type="protein sequence ID" value="UUD66017.1"/>
    <property type="molecule type" value="Genomic_DNA"/>
</dbReference>
<protein>
    <submittedName>
        <fullName evidence="3">DUF4124 domain-containing protein</fullName>
    </submittedName>
</protein>
<evidence type="ECO:0000313" key="4">
    <source>
        <dbReference type="Proteomes" id="UP000243378"/>
    </source>
</evidence>
<evidence type="ECO:0000313" key="3">
    <source>
        <dbReference type="EMBL" id="UUD66017.1"/>
    </source>
</evidence>
<accession>A0A1G7PIV0</accession>
<gene>
    <name evidence="3" type="ORF">D16iCDA_10365</name>
    <name evidence="2" type="ORF">SAMN05216381_2568</name>
</gene>
<name>A0A1G7PIV0_9GAMM</name>
<reference evidence="2 4" key="1">
    <citation type="submission" date="2016-10" db="EMBL/GenBank/DDBJ databases">
        <authorList>
            <person name="de Groot N.N."/>
        </authorList>
    </citation>
    <scope>NUCLEOTIDE SEQUENCE [LARGE SCALE GENOMIC DNA]</scope>
    <source>
        <strain evidence="2 4">LMG 25475</strain>
    </source>
</reference>
<proteinExistence type="predicted"/>
<evidence type="ECO:0000313" key="2">
    <source>
        <dbReference type="EMBL" id="SDF86226.1"/>
    </source>
</evidence>
<feature type="compositionally biased region" description="Basic and acidic residues" evidence="1">
    <location>
        <begin position="170"/>
        <end position="189"/>
    </location>
</feature>